<gene>
    <name evidence="6" type="ORF">BEN51_13170</name>
</gene>
<dbReference type="RefSeq" id="WP_119866470.1">
    <property type="nucleotide sequence ID" value="NZ_CP016786.1"/>
</dbReference>
<dbReference type="Gene3D" id="1.10.490.50">
    <property type="entry name" value="Antibiotic binding domain of TipA-like multidrug resistance regulators"/>
    <property type="match status" value="1"/>
</dbReference>
<evidence type="ECO:0000313" key="6">
    <source>
        <dbReference type="EMBL" id="ASW44346.1"/>
    </source>
</evidence>
<evidence type="ECO:0000313" key="7">
    <source>
        <dbReference type="Proteomes" id="UP000264883"/>
    </source>
</evidence>
<dbReference type="SUPFAM" id="SSF46955">
    <property type="entry name" value="Putative DNA-binding domain"/>
    <property type="match status" value="1"/>
</dbReference>
<keyword evidence="7" id="KW-1185">Reference proteome</keyword>
<dbReference type="GO" id="GO:0003677">
    <property type="term" value="F:DNA binding"/>
    <property type="evidence" value="ECO:0007669"/>
    <property type="project" value="UniProtKB-KW"/>
</dbReference>
<dbReference type="PANTHER" id="PTHR30204:SF90">
    <property type="entry name" value="HTH-TYPE TRANSCRIPTIONAL ACTIVATOR MTA"/>
    <property type="match status" value="1"/>
</dbReference>
<dbReference type="InterPro" id="IPR012925">
    <property type="entry name" value="TipAS_dom"/>
</dbReference>
<protein>
    <submittedName>
        <fullName evidence="6">MerR family transcriptional regulator</fullName>
    </submittedName>
</protein>
<dbReference type="PROSITE" id="PS50937">
    <property type="entry name" value="HTH_MERR_2"/>
    <property type="match status" value="1"/>
</dbReference>
<keyword evidence="3" id="KW-0010">Activator</keyword>
<dbReference type="Gene3D" id="1.10.1660.10">
    <property type="match status" value="1"/>
</dbReference>
<dbReference type="InterPro" id="IPR047057">
    <property type="entry name" value="MerR_fam"/>
</dbReference>
<dbReference type="OrthoDB" id="9814833at2"/>
<dbReference type="PANTHER" id="PTHR30204">
    <property type="entry name" value="REDOX-CYCLING DRUG-SENSING TRANSCRIPTIONAL ACTIVATOR SOXR"/>
    <property type="match status" value="1"/>
</dbReference>
<dbReference type="SMART" id="SM00422">
    <property type="entry name" value="HTH_MERR"/>
    <property type="match status" value="1"/>
</dbReference>
<evidence type="ECO:0000259" key="5">
    <source>
        <dbReference type="PROSITE" id="PS50937"/>
    </source>
</evidence>
<accession>A0A343JFN8</accession>
<keyword evidence="2" id="KW-0238">DNA-binding</keyword>
<reference evidence="6 7" key="1">
    <citation type="submission" date="2016-08" db="EMBL/GenBank/DDBJ databases">
        <title>Complete Genome Sequence Of The Indigo Reducing Clostridium isatidis DSM15098.</title>
        <authorList>
            <person name="Little G.T."/>
            <person name="Minton N.P."/>
        </authorList>
    </citation>
    <scope>NUCLEOTIDE SEQUENCE [LARGE SCALE GENOMIC DNA]</scope>
    <source>
        <strain evidence="6 7">DSM 15098</strain>
    </source>
</reference>
<dbReference type="SUPFAM" id="SSF89082">
    <property type="entry name" value="Antibiotic binding domain of TipA-like multidrug resistance regulators"/>
    <property type="match status" value="1"/>
</dbReference>
<sequence length="253" mass="30146">MEYTIKKLSQLAGVSSRTLRYYDEIGLLKPCRVSSTGYRIYGEKEVDLLQQILLYRSMDIKLEDIKEIIYNKDFDINKSLIEHRERLISRRKQLDLLIQTVEKTIDYNKGEIEMSNKEKFEGFKKQALEENERKYGKEIREKYGEKIIEESNKKWLNMTEEDMKKMQNIEKEMFEALEEVIKTKDLESEVAKKVYEKHKEWLTFSWPTYSSEAHVGLAEMYVADERFAKYYNDAVGTKEATETLRDCIVKYAK</sequence>
<dbReference type="EMBL" id="CP016786">
    <property type="protein sequence ID" value="ASW44346.1"/>
    <property type="molecule type" value="Genomic_DNA"/>
</dbReference>
<keyword evidence="4" id="KW-0804">Transcription</keyword>
<evidence type="ECO:0000256" key="2">
    <source>
        <dbReference type="ARBA" id="ARBA00023125"/>
    </source>
</evidence>
<keyword evidence="1" id="KW-0805">Transcription regulation</keyword>
<dbReference type="InterPro" id="IPR000551">
    <property type="entry name" value="MerR-type_HTH_dom"/>
</dbReference>
<dbReference type="Pfam" id="PF13411">
    <property type="entry name" value="MerR_1"/>
    <property type="match status" value="1"/>
</dbReference>
<evidence type="ECO:0000256" key="1">
    <source>
        <dbReference type="ARBA" id="ARBA00023015"/>
    </source>
</evidence>
<dbReference type="GO" id="GO:0003700">
    <property type="term" value="F:DNA-binding transcription factor activity"/>
    <property type="evidence" value="ECO:0007669"/>
    <property type="project" value="InterPro"/>
</dbReference>
<name>A0A343JFN8_9CLOT</name>
<dbReference type="InterPro" id="IPR036244">
    <property type="entry name" value="TipA-like_antibiotic-bd"/>
</dbReference>
<dbReference type="Pfam" id="PF07739">
    <property type="entry name" value="TipAS"/>
    <property type="match status" value="1"/>
</dbReference>
<evidence type="ECO:0000256" key="3">
    <source>
        <dbReference type="ARBA" id="ARBA00023159"/>
    </source>
</evidence>
<organism evidence="6 7">
    <name type="scientific">Clostridium isatidis</name>
    <dbReference type="NCBI Taxonomy" id="182773"/>
    <lineage>
        <taxon>Bacteria</taxon>
        <taxon>Bacillati</taxon>
        <taxon>Bacillota</taxon>
        <taxon>Clostridia</taxon>
        <taxon>Eubacteriales</taxon>
        <taxon>Clostridiaceae</taxon>
        <taxon>Clostridium</taxon>
    </lineage>
</organism>
<evidence type="ECO:0000256" key="4">
    <source>
        <dbReference type="ARBA" id="ARBA00023163"/>
    </source>
</evidence>
<proteinExistence type="predicted"/>
<dbReference type="AlphaFoldDB" id="A0A343JFN8"/>
<dbReference type="Proteomes" id="UP000264883">
    <property type="component" value="Chromosome"/>
</dbReference>
<dbReference type="InterPro" id="IPR009061">
    <property type="entry name" value="DNA-bd_dom_put_sf"/>
</dbReference>
<feature type="domain" description="HTH merR-type" evidence="5">
    <location>
        <begin position="1"/>
        <end position="71"/>
    </location>
</feature>
<dbReference type="KEGG" id="cia:BEN51_13170"/>
<dbReference type="CDD" id="cd01106">
    <property type="entry name" value="HTH_TipAL-Mta"/>
    <property type="match status" value="1"/>
</dbReference>